<dbReference type="Proteomes" id="UP000740727">
    <property type="component" value="Unassembled WGS sequence"/>
</dbReference>
<dbReference type="Pfam" id="PF01209">
    <property type="entry name" value="Ubie_methyltran"/>
    <property type="match status" value="1"/>
</dbReference>
<comment type="pathway">
    <text evidence="5">Cofactor biosynthesis; ubiquinone biosynthesis.</text>
</comment>
<comment type="catalytic activity">
    <reaction evidence="5">
        <text>a 2-methoxy-6-(all-trans-polyprenyl)benzene-1,4-diol + S-adenosyl-L-methionine = a 5-methoxy-2-methyl-3-(all-trans-polyprenyl)benzene-1,4-diol + S-adenosyl-L-homocysteine + H(+)</text>
        <dbReference type="Rhea" id="RHEA:28286"/>
        <dbReference type="Rhea" id="RHEA-COMP:10858"/>
        <dbReference type="Rhea" id="RHEA-COMP:10859"/>
        <dbReference type="ChEBI" id="CHEBI:15378"/>
        <dbReference type="ChEBI" id="CHEBI:57856"/>
        <dbReference type="ChEBI" id="CHEBI:59789"/>
        <dbReference type="ChEBI" id="CHEBI:84166"/>
        <dbReference type="ChEBI" id="CHEBI:84167"/>
        <dbReference type="EC" id="2.1.1.201"/>
    </reaction>
</comment>
<evidence type="ECO:0000256" key="5">
    <source>
        <dbReference type="HAMAP-Rule" id="MF_01813"/>
    </source>
</evidence>
<comment type="pathway">
    <text evidence="5">Quinol/quinone metabolism; menaquinone biosynthesis; menaquinol from 1,4-dihydroxy-2-naphthoate: step 2/2.</text>
</comment>
<dbReference type="InterPro" id="IPR029063">
    <property type="entry name" value="SAM-dependent_MTases_sf"/>
</dbReference>
<protein>
    <recommendedName>
        <fullName evidence="5">Ubiquinone/menaquinone biosynthesis C-methyltransferase UbiE</fullName>
        <ecNumber evidence="5">2.1.1.163</ecNumber>
        <ecNumber evidence="5">2.1.1.201</ecNumber>
    </recommendedName>
    <alternativeName>
        <fullName evidence="5">2-methoxy-6-polyprenyl-1,4-benzoquinol methylase</fullName>
    </alternativeName>
    <alternativeName>
        <fullName evidence="5">Demethylmenaquinone methyltransferase</fullName>
    </alternativeName>
</protein>
<organism evidence="6 7">
    <name type="scientific">Candidatus Fonsibacter lacus</name>
    <dbReference type="NCBI Taxonomy" id="2576439"/>
    <lineage>
        <taxon>Bacteria</taxon>
        <taxon>Pseudomonadati</taxon>
        <taxon>Pseudomonadota</taxon>
        <taxon>Alphaproteobacteria</taxon>
        <taxon>Candidatus Pelagibacterales</taxon>
        <taxon>Candidatus Pelagibacterales incertae sedis</taxon>
        <taxon>Candidatus Fonsibacter</taxon>
    </lineage>
</organism>
<dbReference type="HAMAP" id="MF_01813">
    <property type="entry name" value="MenG_UbiE_methyltr"/>
    <property type="match status" value="1"/>
</dbReference>
<keyword evidence="1 5" id="KW-0474">Menaquinone biosynthesis</keyword>
<proteinExistence type="inferred from homology"/>
<name>A0A965GD11_9PROT</name>
<evidence type="ECO:0000256" key="1">
    <source>
        <dbReference type="ARBA" id="ARBA00022428"/>
    </source>
</evidence>
<accession>A0A965GD11</accession>
<comment type="similarity">
    <text evidence="5">Belongs to the class I-like SAM-binding methyltransferase superfamily. MenG/UbiE family.</text>
</comment>
<sequence length="231" mass="24889">MVRARLDKSPKDVAAMFDQVAKRYDLLNDLLSLGRTKAWRKVVVQTIAPRPGMRILDCAAGTGSSTAPLAAAGAEAIASDFSLGMLEAGAARERSLSFIAADNLALPFADMSFDVVTISFGLRNVADTKRALEEGFRVTAPGGRLVVCEFSHPTNRLFRAIYFRYLMRALPPLARAFSSNPEAYTYLAESIEAWPNQSALAEIIGQAGWSSVSWQNLTGGIVAIHSGYKGG</sequence>
<dbReference type="GO" id="GO:0043770">
    <property type="term" value="F:demethylmenaquinone methyltransferase activity"/>
    <property type="evidence" value="ECO:0007669"/>
    <property type="project" value="UniProtKB-UniRule"/>
</dbReference>
<evidence type="ECO:0000256" key="4">
    <source>
        <dbReference type="ARBA" id="ARBA00022691"/>
    </source>
</evidence>
<comment type="catalytic activity">
    <reaction evidence="5">
        <text>a 2-demethylmenaquinol + S-adenosyl-L-methionine = a menaquinol + S-adenosyl-L-homocysteine + H(+)</text>
        <dbReference type="Rhea" id="RHEA:42640"/>
        <dbReference type="Rhea" id="RHEA-COMP:9539"/>
        <dbReference type="Rhea" id="RHEA-COMP:9563"/>
        <dbReference type="ChEBI" id="CHEBI:15378"/>
        <dbReference type="ChEBI" id="CHEBI:18151"/>
        <dbReference type="ChEBI" id="CHEBI:55437"/>
        <dbReference type="ChEBI" id="CHEBI:57856"/>
        <dbReference type="ChEBI" id="CHEBI:59789"/>
        <dbReference type="EC" id="2.1.1.163"/>
    </reaction>
</comment>
<keyword evidence="3 5" id="KW-0808">Transferase</keyword>
<feature type="binding site" evidence="5">
    <location>
        <position position="119"/>
    </location>
    <ligand>
        <name>S-adenosyl-L-methionine</name>
        <dbReference type="ChEBI" id="CHEBI:59789"/>
    </ligand>
</feature>
<keyword evidence="5" id="KW-0831">Ubiquinone biosynthesis</keyword>
<keyword evidence="4 5" id="KW-0949">S-adenosyl-L-methionine</keyword>
<evidence type="ECO:0000313" key="7">
    <source>
        <dbReference type="Proteomes" id="UP000740727"/>
    </source>
</evidence>
<dbReference type="SUPFAM" id="SSF53335">
    <property type="entry name" value="S-adenosyl-L-methionine-dependent methyltransferases"/>
    <property type="match status" value="1"/>
</dbReference>
<dbReference type="Gene3D" id="3.40.50.150">
    <property type="entry name" value="Vaccinia Virus protein VP39"/>
    <property type="match status" value="1"/>
</dbReference>
<comment type="caution">
    <text evidence="6">The sequence shown here is derived from an EMBL/GenBank/DDBJ whole genome shotgun (WGS) entry which is preliminary data.</text>
</comment>
<dbReference type="PANTHER" id="PTHR43591:SF24">
    <property type="entry name" value="2-METHOXY-6-POLYPRENYL-1,4-BENZOQUINOL METHYLASE, MITOCHONDRIAL"/>
    <property type="match status" value="1"/>
</dbReference>
<keyword evidence="2 5" id="KW-0489">Methyltransferase</keyword>
<feature type="binding site" evidence="5">
    <location>
        <position position="80"/>
    </location>
    <ligand>
        <name>S-adenosyl-L-methionine</name>
        <dbReference type="ChEBI" id="CHEBI:59789"/>
    </ligand>
</feature>
<dbReference type="AlphaFoldDB" id="A0A965GD11"/>
<dbReference type="EMBL" id="RFXN01000087">
    <property type="protein sequence ID" value="NBR94261.1"/>
    <property type="molecule type" value="Genomic_DNA"/>
</dbReference>
<dbReference type="GO" id="GO:0009234">
    <property type="term" value="P:menaquinone biosynthetic process"/>
    <property type="evidence" value="ECO:0007669"/>
    <property type="project" value="UniProtKB-UniRule"/>
</dbReference>
<reference evidence="6" key="1">
    <citation type="submission" date="2018-10" db="EMBL/GenBank/DDBJ databases">
        <title>Iterative Subtractive Binning of Freshwater Chronoseries Metagenomes Recovers Nearly Complete Genomes from over Four Hundred Novel Species.</title>
        <authorList>
            <person name="Rodriguez-R L.M."/>
            <person name="Tsementzi D."/>
            <person name="Luo C."/>
            <person name="Konstantinidis K.T."/>
        </authorList>
    </citation>
    <scope>NUCLEOTIDE SEQUENCE</scope>
    <source>
        <strain evidence="6">WB5_2A_028</strain>
    </source>
</reference>
<evidence type="ECO:0000313" key="6">
    <source>
        <dbReference type="EMBL" id="NBR94261.1"/>
    </source>
</evidence>
<feature type="binding site" evidence="5">
    <location>
        <begin position="102"/>
        <end position="103"/>
    </location>
    <ligand>
        <name>S-adenosyl-L-methionine</name>
        <dbReference type="ChEBI" id="CHEBI:59789"/>
    </ligand>
</feature>
<dbReference type="PROSITE" id="PS51608">
    <property type="entry name" value="SAM_MT_UBIE"/>
    <property type="match status" value="1"/>
</dbReference>
<dbReference type="GO" id="GO:0032259">
    <property type="term" value="P:methylation"/>
    <property type="evidence" value="ECO:0007669"/>
    <property type="project" value="UniProtKB-KW"/>
</dbReference>
<dbReference type="GO" id="GO:0008425">
    <property type="term" value="F:2-methoxy-6-polyprenyl-1,4-benzoquinol methyltransferase activity"/>
    <property type="evidence" value="ECO:0007669"/>
    <property type="project" value="UniProtKB-UniRule"/>
</dbReference>
<evidence type="ECO:0000256" key="3">
    <source>
        <dbReference type="ARBA" id="ARBA00022679"/>
    </source>
</evidence>
<gene>
    <name evidence="5" type="primary">ubiE</name>
    <name evidence="6" type="ORF">EBT44_05465</name>
</gene>
<dbReference type="EC" id="2.1.1.201" evidence="5"/>
<dbReference type="NCBIfam" id="TIGR01934">
    <property type="entry name" value="MenG_MenH_UbiE"/>
    <property type="match status" value="1"/>
</dbReference>
<dbReference type="InterPro" id="IPR004033">
    <property type="entry name" value="UbiE/COQ5_MeTrFase"/>
</dbReference>
<dbReference type="PANTHER" id="PTHR43591">
    <property type="entry name" value="METHYLTRANSFERASE"/>
    <property type="match status" value="1"/>
</dbReference>
<dbReference type="EC" id="2.1.1.163" evidence="5"/>
<comment type="function">
    <text evidence="5">Methyltransferase required for the conversion of demethylmenaquinol (DMKH2) to menaquinol (MKH2) and the conversion of 2-polyprenyl-6-methoxy-1,4-benzoquinol (DDMQH2) to 2-polyprenyl-3-methyl-6-methoxy-1,4-benzoquinol (DMQH2).</text>
</comment>
<dbReference type="GO" id="GO:0009060">
    <property type="term" value="P:aerobic respiration"/>
    <property type="evidence" value="ECO:0007669"/>
    <property type="project" value="UniProtKB-UniRule"/>
</dbReference>
<evidence type="ECO:0000256" key="2">
    <source>
        <dbReference type="ARBA" id="ARBA00022603"/>
    </source>
</evidence>
<dbReference type="NCBIfam" id="NF001241">
    <property type="entry name" value="PRK00216.1-2"/>
    <property type="match status" value="1"/>
</dbReference>
<dbReference type="CDD" id="cd02440">
    <property type="entry name" value="AdoMet_MTases"/>
    <property type="match status" value="1"/>
</dbReference>
<feature type="binding site" evidence="5">
    <location>
        <position position="62"/>
    </location>
    <ligand>
        <name>S-adenosyl-L-methionine</name>
        <dbReference type="ChEBI" id="CHEBI:59789"/>
    </ligand>
</feature>